<feature type="non-terminal residue" evidence="2">
    <location>
        <position position="1"/>
    </location>
</feature>
<gene>
    <name evidence="2" type="ORF">GWI33_005723</name>
</gene>
<evidence type="ECO:0000313" key="2">
    <source>
        <dbReference type="EMBL" id="KAF7280576.1"/>
    </source>
</evidence>
<comment type="caution">
    <text evidence="2">The sequence shown here is derived from an EMBL/GenBank/DDBJ whole genome shotgun (WGS) entry which is preliminary data.</text>
</comment>
<evidence type="ECO:0000313" key="3">
    <source>
        <dbReference type="Proteomes" id="UP000625711"/>
    </source>
</evidence>
<name>A0A834MFU6_RHYFE</name>
<evidence type="ECO:0000256" key="1">
    <source>
        <dbReference type="SAM" id="MobiDB-lite"/>
    </source>
</evidence>
<reference evidence="2" key="1">
    <citation type="submission" date="2020-08" db="EMBL/GenBank/DDBJ databases">
        <title>Genome sequencing and assembly of the red palm weevil Rhynchophorus ferrugineus.</title>
        <authorList>
            <person name="Dias G.B."/>
            <person name="Bergman C.M."/>
            <person name="Manee M."/>
        </authorList>
    </citation>
    <scope>NUCLEOTIDE SEQUENCE</scope>
    <source>
        <strain evidence="2">AA-2017</strain>
        <tissue evidence="2">Whole larva</tissue>
    </source>
</reference>
<sequence length="49" mass="5254">FGKDPSTDGGEGRTRDPFSIMQWGGGKAEDGRERTKALHCTKTNPVCGT</sequence>
<keyword evidence="3" id="KW-1185">Reference proteome</keyword>
<protein>
    <submittedName>
        <fullName evidence="2">Uncharacterized protein</fullName>
    </submittedName>
</protein>
<feature type="compositionally biased region" description="Basic and acidic residues" evidence="1">
    <location>
        <begin position="1"/>
        <end position="16"/>
    </location>
</feature>
<accession>A0A834MFU6</accession>
<dbReference type="Proteomes" id="UP000625711">
    <property type="component" value="Unassembled WGS sequence"/>
</dbReference>
<organism evidence="2 3">
    <name type="scientific">Rhynchophorus ferrugineus</name>
    <name type="common">Red palm weevil</name>
    <name type="synonym">Curculio ferrugineus</name>
    <dbReference type="NCBI Taxonomy" id="354439"/>
    <lineage>
        <taxon>Eukaryota</taxon>
        <taxon>Metazoa</taxon>
        <taxon>Ecdysozoa</taxon>
        <taxon>Arthropoda</taxon>
        <taxon>Hexapoda</taxon>
        <taxon>Insecta</taxon>
        <taxon>Pterygota</taxon>
        <taxon>Neoptera</taxon>
        <taxon>Endopterygota</taxon>
        <taxon>Coleoptera</taxon>
        <taxon>Polyphaga</taxon>
        <taxon>Cucujiformia</taxon>
        <taxon>Curculionidae</taxon>
        <taxon>Dryophthorinae</taxon>
        <taxon>Rhynchophorus</taxon>
    </lineage>
</organism>
<proteinExistence type="predicted"/>
<dbReference type="AlphaFoldDB" id="A0A834MFU6"/>
<dbReference type="EMBL" id="JAACXV010000284">
    <property type="protein sequence ID" value="KAF7280576.1"/>
    <property type="molecule type" value="Genomic_DNA"/>
</dbReference>
<feature type="region of interest" description="Disordered" evidence="1">
    <location>
        <begin position="1"/>
        <end position="35"/>
    </location>
</feature>